<reference evidence="6 7" key="1">
    <citation type="submission" date="2018-03" db="EMBL/GenBank/DDBJ databases">
        <title>Genomic Encyclopedia of Archaeal and Bacterial Type Strains, Phase II (KMG-II): from individual species to whole genera.</title>
        <authorList>
            <person name="Goeker M."/>
        </authorList>
    </citation>
    <scope>NUCLEOTIDE SEQUENCE [LARGE SCALE GENOMIC DNA]</scope>
    <source>
        <strain evidence="6 7">DSM 19711</strain>
    </source>
</reference>
<dbReference type="InterPro" id="IPR003439">
    <property type="entry name" value="ABC_transporter-like_ATP-bd"/>
</dbReference>
<keyword evidence="4 6" id="KW-0067">ATP-binding</keyword>
<evidence type="ECO:0000313" key="6">
    <source>
        <dbReference type="EMBL" id="PRY16008.1"/>
    </source>
</evidence>
<dbReference type="PANTHER" id="PTHR43335:SF4">
    <property type="entry name" value="ABC TRANSPORTER, ATP-BINDING PROTEIN"/>
    <property type="match status" value="1"/>
</dbReference>
<dbReference type="EMBL" id="PVZF01000004">
    <property type="protein sequence ID" value="PRY16008.1"/>
    <property type="molecule type" value="Genomic_DNA"/>
</dbReference>
<evidence type="ECO:0000256" key="1">
    <source>
        <dbReference type="ARBA" id="ARBA00005417"/>
    </source>
</evidence>
<evidence type="ECO:0000259" key="5">
    <source>
        <dbReference type="PROSITE" id="PS50893"/>
    </source>
</evidence>
<comment type="caution">
    <text evidence="6">The sequence shown here is derived from an EMBL/GenBank/DDBJ whole genome shotgun (WGS) entry which is preliminary data.</text>
</comment>
<dbReference type="GO" id="GO:0005524">
    <property type="term" value="F:ATP binding"/>
    <property type="evidence" value="ECO:0007669"/>
    <property type="project" value="UniProtKB-KW"/>
</dbReference>
<dbReference type="Proteomes" id="UP000238083">
    <property type="component" value="Unassembled WGS sequence"/>
</dbReference>
<name>A0A2T0R5G6_9ACTN</name>
<organism evidence="6 7">
    <name type="scientific">Kineococcus rhizosphaerae</name>
    <dbReference type="NCBI Taxonomy" id="559628"/>
    <lineage>
        <taxon>Bacteria</taxon>
        <taxon>Bacillati</taxon>
        <taxon>Actinomycetota</taxon>
        <taxon>Actinomycetes</taxon>
        <taxon>Kineosporiales</taxon>
        <taxon>Kineosporiaceae</taxon>
        <taxon>Kineococcus</taxon>
    </lineage>
</organism>
<accession>A0A2T0R5G6</accession>
<dbReference type="AlphaFoldDB" id="A0A2T0R5G6"/>
<evidence type="ECO:0000313" key="7">
    <source>
        <dbReference type="Proteomes" id="UP000238083"/>
    </source>
</evidence>
<evidence type="ECO:0000256" key="3">
    <source>
        <dbReference type="ARBA" id="ARBA00022741"/>
    </source>
</evidence>
<dbReference type="Pfam" id="PF00005">
    <property type="entry name" value="ABC_tran"/>
    <property type="match status" value="1"/>
</dbReference>
<evidence type="ECO:0000256" key="2">
    <source>
        <dbReference type="ARBA" id="ARBA00022448"/>
    </source>
</evidence>
<dbReference type="RefSeq" id="WP_106209854.1">
    <property type="nucleotide sequence ID" value="NZ_PVZF01000004.1"/>
</dbReference>
<gene>
    <name evidence="6" type="ORF">CLV37_104221</name>
</gene>
<comment type="similarity">
    <text evidence="1">Belongs to the ABC transporter superfamily.</text>
</comment>
<dbReference type="OrthoDB" id="9781246at2"/>
<keyword evidence="2" id="KW-0813">Transport</keyword>
<sequence length="325" mass="34127">MIEAVGLRKVYGKKVAVHDLSFTVRPGIVTGFLGPNGSGKSTTMRMIVGLDRPTAGQVLVDGRPFTAHRAPLSTVGALLDAKAVHTGRSAYKHLQAMAATAGIPNSRVDEVIDLVGLGEVARKRAGGFSLGMGQRLGIASALLGDPSTVMFDEPVNGLDPDGILWIRNLMKELARQGRAVFVSSHLMSEMALTAEHLVVIGKGRLIADESVAAFVDRVQPRGVTVRSPQPAELREIVAAEGGSLAVMDDGSFDVRDLSAERIGDAAARRGVALHELTTVKASLEEAFMELTANAVEYQAQSAGAAAVVVPEPGVPGSPVREEVAR</sequence>
<dbReference type="InterPro" id="IPR003593">
    <property type="entry name" value="AAA+_ATPase"/>
</dbReference>
<keyword evidence="3" id="KW-0547">Nucleotide-binding</keyword>
<dbReference type="Gene3D" id="3.40.50.300">
    <property type="entry name" value="P-loop containing nucleotide triphosphate hydrolases"/>
    <property type="match status" value="1"/>
</dbReference>
<dbReference type="PROSITE" id="PS50893">
    <property type="entry name" value="ABC_TRANSPORTER_2"/>
    <property type="match status" value="1"/>
</dbReference>
<keyword evidence="7" id="KW-1185">Reference proteome</keyword>
<dbReference type="GO" id="GO:0016887">
    <property type="term" value="F:ATP hydrolysis activity"/>
    <property type="evidence" value="ECO:0007669"/>
    <property type="project" value="InterPro"/>
</dbReference>
<dbReference type="PANTHER" id="PTHR43335">
    <property type="entry name" value="ABC TRANSPORTER, ATP-BINDING PROTEIN"/>
    <property type="match status" value="1"/>
</dbReference>
<evidence type="ECO:0000256" key="4">
    <source>
        <dbReference type="ARBA" id="ARBA00022840"/>
    </source>
</evidence>
<feature type="domain" description="ABC transporter" evidence="5">
    <location>
        <begin position="2"/>
        <end position="227"/>
    </location>
</feature>
<protein>
    <submittedName>
        <fullName evidence="6">ABC-2 type transport system ATP-binding protein</fullName>
    </submittedName>
</protein>
<proteinExistence type="inferred from homology"/>
<dbReference type="InterPro" id="IPR027417">
    <property type="entry name" value="P-loop_NTPase"/>
</dbReference>
<dbReference type="SUPFAM" id="SSF52540">
    <property type="entry name" value="P-loop containing nucleoside triphosphate hydrolases"/>
    <property type="match status" value="1"/>
</dbReference>
<dbReference type="SMART" id="SM00382">
    <property type="entry name" value="AAA"/>
    <property type="match status" value="1"/>
</dbReference>